<evidence type="ECO:0000256" key="1">
    <source>
        <dbReference type="ARBA" id="ARBA00022490"/>
    </source>
</evidence>
<evidence type="ECO:0000259" key="6">
    <source>
        <dbReference type="Pfam" id="PF01939"/>
    </source>
</evidence>
<dbReference type="GO" id="GO:0004519">
    <property type="term" value="F:endonuclease activity"/>
    <property type="evidence" value="ECO:0007669"/>
    <property type="project" value="UniProtKB-KW"/>
</dbReference>
<keyword evidence="1" id="KW-0963">Cytoplasm</keyword>
<reference evidence="9" key="1">
    <citation type="submission" date="2020-05" db="EMBL/GenBank/DDBJ databases">
        <authorList>
            <person name="Chiriac C."/>
            <person name="Salcher M."/>
            <person name="Ghai R."/>
            <person name="Kavagutti S V."/>
        </authorList>
    </citation>
    <scope>NUCLEOTIDE SEQUENCE</scope>
</reference>
<evidence type="ECO:0000313" key="8">
    <source>
        <dbReference type="EMBL" id="CAB4935546.1"/>
    </source>
</evidence>
<feature type="domain" description="Endonuclease NucS C-terminal" evidence="6">
    <location>
        <begin position="116"/>
        <end position="233"/>
    </location>
</feature>
<evidence type="ECO:0000256" key="2">
    <source>
        <dbReference type="ARBA" id="ARBA00022722"/>
    </source>
</evidence>
<feature type="domain" description="Endonuclease NucS N-terminal PH-like" evidence="7">
    <location>
        <begin position="11"/>
        <end position="109"/>
    </location>
</feature>
<dbReference type="GO" id="GO:0003677">
    <property type="term" value="F:DNA binding"/>
    <property type="evidence" value="ECO:0007669"/>
    <property type="project" value="UniProtKB-KW"/>
</dbReference>
<dbReference type="InterPro" id="IPR002793">
    <property type="entry name" value="Endonuclease_NucS"/>
</dbReference>
<dbReference type="Gene3D" id="3.40.1350.10">
    <property type="match status" value="1"/>
</dbReference>
<evidence type="ECO:0000259" key="7">
    <source>
        <dbReference type="Pfam" id="PF21003"/>
    </source>
</evidence>
<dbReference type="CDD" id="cd22341">
    <property type="entry name" value="NucS-like"/>
    <property type="match status" value="1"/>
</dbReference>
<dbReference type="PANTHER" id="PTHR38814">
    <property type="entry name" value="ENDONUCLEASE NUCS"/>
    <property type="match status" value="1"/>
</dbReference>
<keyword evidence="4" id="KW-0378">Hydrolase</keyword>
<gene>
    <name evidence="8" type="ORF">UFOPK3752_00710</name>
    <name evidence="9" type="ORF">UFOPK4150_00816</name>
</gene>
<dbReference type="GO" id="GO:0016787">
    <property type="term" value="F:hydrolase activity"/>
    <property type="evidence" value="ECO:0007669"/>
    <property type="project" value="UniProtKB-KW"/>
</dbReference>
<keyword evidence="3" id="KW-0255">Endonuclease</keyword>
<dbReference type="Pfam" id="PF21003">
    <property type="entry name" value="NucS_N"/>
    <property type="match status" value="1"/>
</dbReference>
<evidence type="ECO:0000313" key="9">
    <source>
        <dbReference type="EMBL" id="CAB5029495.1"/>
    </source>
</evidence>
<dbReference type="Gene3D" id="2.70.180.20">
    <property type="match status" value="1"/>
</dbReference>
<dbReference type="InterPro" id="IPR049173">
    <property type="entry name" value="NucS_N_sf"/>
</dbReference>
<sequence>MCGKPAGYYGRTVRLVIARCSVDYVGRLTAHLPSATRLLLVKADGSVLVHSDGGSYKPLNWMSPPCSLLIDVDDHGIGTWTVTNKAGETLVVSVEEVHHDSAHELGIDPGLVKDGVEAHLQTLLAAQVEILGEGWRLVRREFPTAIGPVDIMCRDAAGLAVAIEIKRRGDIDGVEQLTRYLELLNRDPLLTPVRGIFAAQEIKPQARVLANDRGIECVVLDYHALRGHDDVEARLF</sequence>
<dbReference type="PANTHER" id="PTHR38814:SF1">
    <property type="entry name" value="ENDONUCLEASE NUCS"/>
    <property type="match status" value="1"/>
</dbReference>
<name>A0A6J7RL84_9ZZZZ</name>
<organism evidence="9">
    <name type="scientific">freshwater metagenome</name>
    <dbReference type="NCBI Taxonomy" id="449393"/>
    <lineage>
        <taxon>unclassified sequences</taxon>
        <taxon>metagenomes</taxon>
        <taxon>ecological metagenomes</taxon>
    </lineage>
</organism>
<protein>
    <submittedName>
        <fullName evidence="9">Unannotated protein</fullName>
    </submittedName>
</protein>
<evidence type="ECO:0000256" key="3">
    <source>
        <dbReference type="ARBA" id="ARBA00022759"/>
    </source>
</evidence>
<keyword evidence="2" id="KW-0540">Nuclease</keyword>
<dbReference type="HAMAP" id="MF_00722">
    <property type="entry name" value="NucS"/>
    <property type="match status" value="1"/>
</dbReference>
<dbReference type="EMBL" id="CAFBND010000020">
    <property type="protein sequence ID" value="CAB4935546.1"/>
    <property type="molecule type" value="Genomic_DNA"/>
</dbReference>
<proteinExistence type="inferred from homology"/>
<dbReference type="NCBIfam" id="NF002876">
    <property type="entry name" value="PRK03298.1"/>
    <property type="match status" value="1"/>
</dbReference>
<dbReference type="InterPro" id="IPR048302">
    <property type="entry name" value="NucS_N"/>
</dbReference>
<evidence type="ECO:0000256" key="5">
    <source>
        <dbReference type="ARBA" id="ARBA00023125"/>
    </source>
</evidence>
<dbReference type="InterPro" id="IPR048301">
    <property type="entry name" value="NucS_C"/>
</dbReference>
<dbReference type="AlphaFoldDB" id="A0A6J7RL84"/>
<accession>A0A6J7RL84</accession>
<dbReference type="Pfam" id="PF01939">
    <property type="entry name" value="NucS_C"/>
    <property type="match status" value="1"/>
</dbReference>
<evidence type="ECO:0000256" key="4">
    <source>
        <dbReference type="ARBA" id="ARBA00022801"/>
    </source>
</evidence>
<dbReference type="EMBL" id="CAFBPU010000013">
    <property type="protein sequence ID" value="CAB5029495.1"/>
    <property type="molecule type" value="Genomic_DNA"/>
</dbReference>
<dbReference type="InterPro" id="IPR011856">
    <property type="entry name" value="tRNA_endonuc-like_dom_sf"/>
</dbReference>
<keyword evidence="5" id="KW-0238">DNA-binding</keyword>